<reference evidence="5 6" key="1">
    <citation type="submission" date="2016-10" db="EMBL/GenBank/DDBJ databases">
        <authorList>
            <person name="de Groot N.N."/>
        </authorList>
    </citation>
    <scope>NUCLEOTIDE SEQUENCE [LARGE SCALE GENOMIC DNA]</scope>
    <source>
        <strain evidence="5 6">CPCC 201354</strain>
    </source>
</reference>
<dbReference type="FunFam" id="1.10.1200.10:FF:000021">
    <property type="entry name" value="Isochorismatase"/>
    <property type="match status" value="1"/>
</dbReference>
<keyword evidence="3" id="KW-0597">Phosphoprotein</keyword>
<keyword evidence="2" id="KW-0596">Phosphopantetheine</keyword>
<proteinExistence type="predicted"/>
<protein>
    <submittedName>
        <fullName evidence="5">Bifunctional isochorismate lyase / aryl carrier protein</fullName>
    </submittedName>
</protein>
<name>A0A1G8HNE7_9ACTN</name>
<organism evidence="5 6">
    <name type="scientific">Sinosporangium album</name>
    <dbReference type="NCBI Taxonomy" id="504805"/>
    <lineage>
        <taxon>Bacteria</taxon>
        <taxon>Bacillati</taxon>
        <taxon>Actinomycetota</taxon>
        <taxon>Actinomycetes</taxon>
        <taxon>Streptosporangiales</taxon>
        <taxon>Streptosporangiaceae</taxon>
        <taxon>Sinosporangium</taxon>
    </lineage>
</organism>
<dbReference type="InterPro" id="IPR009081">
    <property type="entry name" value="PP-bd_ACP"/>
</dbReference>
<keyword evidence="5" id="KW-0456">Lyase</keyword>
<feature type="domain" description="Carrier" evidence="4">
    <location>
        <begin position="3"/>
        <end position="76"/>
    </location>
</feature>
<dbReference type="Pfam" id="PF00550">
    <property type="entry name" value="PP-binding"/>
    <property type="match status" value="1"/>
</dbReference>
<dbReference type="Proteomes" id="UP000198923">
    <property type="component" value="Unassembled WGS sequence"/>
</dbReference>
<gene>
    <name evidence="5" type="ORF">SAMN05421505_13316</name>
</gene>
<dbReference type="EMBL" id="FNCN01000033">
    <property type="protein sequence ID" value="SDI08000.1"/>
    <property type="molecule type" value="Genomic_DNA"/>
</dbReference>
<evidence type="ECO:0000256" key="3">
    <source>
        <dbReference type="ARBA" id="ARBA00022553"/>
    </source>
</evidence>
<dbReference type="InterPro" id="IPR036736">
    <property type="entry name" value="ACP-like_sf"/>
</dbReference>
<dbReference type="Gene3D" id="1.10.1200.10">
    <property type="entry name" value="ACP-like"/>
    <property type="match status" value="1"/>
</dbReference>
<sequence length="81" mass="9102">MPQLTFDTVRGDVADVLGEDASAIADDENLLELGLDSIRVMTLVERWRTAGAETNFLELAERPTLAEWWELLNGRQSRDTP</sequence>
<evidence type="ECO:0000259" key="4">
    <source>
        <dbReference type="PROSITE" id="PS50075"/>
    </source>
</evidence>
<evidence type="ECO:0000313" key="6">
    <source>
        <dbReference type="Proteomes" id="UP000198923"/>
    </source>
</evidence>
<dbReference type="GO" id="GO:0016829">
    <property type="term" value="F:lyase activity"/>
    <property type="evidence" value="ECO:0007669"/>
    <property type="project" value="UniProtKB-KW"/>
</dbReference>
<accession>A0A1G8HNE7</accession>
<dbReference type="RefSeq" id="WP_093174028.1">
    <property type="nucleotide sequence ID" value="NZ_FNCN01000033.1"/>
</dbReference>
<dbReference type="OrthoDB" id="2455700at2"/>
<evidence type="ECO:0000256" key="2">
    <source>
        <dbReference type="ARBA" id="ARBA00022450"/>
    </source>
</evidence>
<dbReference type="SUPFAM" id="SSF47336">
    <property type="entry name" value="ACP-like"/>
    <property type="match status" value="1"/>
</dbReference>
<comment type="pathway">
    <text evidence="1">Siderophore biosynthesis.</text>
</comment>
<dbReference type="STRING" id="504805.SAMN05421505_13316"/>
<keyword evidence="6" id="KW-1185">Reference proteome</keyword>
<dbReference type="PROSITE" id="PS50075">
    <property type="entry name" value="CARRIER"/>
    <property type="match status" value="1"/>
</dbReference>
<dbReference type="AlphaFoldDB" id="A0A1G8HNE7"/>
<evidence type="ECO:0000256" key="1">
    <source>
        <dbReference type="ARBA" id="ARBA00004924"/>
    </source>
</evidence>
<evidence type="ECO:0000313" key="5">
    <source>
        <dbReference type="EMBL" id="SDI08000.1"/>
    </source>
</evidence>